<dbReference type="Proteomes" id="UP001163603">
    <property type="component" value="Chromosome 7"/>
</dbReference>
<reference evidence="2" key="1">
    <citation type="journal article" date="2023" name="G3 (Bethesda)">
        <title>Genome assembly and association tests identify interacting loci associated with vigor, precocity, and sex in interspecific pistachio rootstocks.</title>
        <authorList>
            <person name="Palmer W."/>
            <person name="Jacygrad E."/>
            <person name="Sagayaradj S."/>
            <person name="Cavanaugh K."/>
            <person name="Han R."/>
            <person name="Bertier L."/>
            <person name="Beede B."/>
            <person name="Kafkas S."/>
            <person name="Golino D."/>
            <person name="Preece J."/>
            <person name="Michelmore R."/>
        </authorList>
    </citation>
    <scope>NUCLEOTIDE SEQUENCE [LARGE SCALE GENOMIC DNA]</scope>
</reference>
<keyword evidence="2" id="KW-1185">Reference proteome</keyword>
<accession>A0ACC0YCZ3</accession>
<protein>
    <submittedName>
        <fullName evidence="1">Uncharacterized protein</fullName>
    </submittedName>
</protein>
<evidence type="ECO:0000313" key="1">
    <source>
        <dbReference type="EMBL" id="KAJ0034012.1"/>
    </source>
</evidence>
<dbReference type="EMBL" id="CM047742">
    <property type="protein sequence ID" value="KAJ0034012.1"/>
    <property type="molecule type" value="Genomic_DNA"/>
</dbReference>
<evidence type="ECO:0000313" key="2">
    <source>
        <dbReference type="Proteomes" id="UP001163603"/>
    </source>
</evidence>
<organism evidence="1 2">
    <name type="scientific">Pistacia integerrima</name>
    <dbReference type="NCBI Taxonomy" id="434235"/>
    <lineage>
        <taxon>Eukaryota</taxon>
        <taxon>Viridiplantae</taxon>
        <taxon>Streptophyta</taxon>
        <taxon>Embryophyta</taxon>
        <taxon>Tracheophyta</taxon>
        <taxon>Spermatophyta</taxon>
        <taxon>Magnoliopsida</taxon>
        <taxon>eudicotyledons</taxon>
        <taxon>Gunneridae</taxon>
        <taxon>Pentapetalae</taxon>
        <taxon>rosids</taxon>
        <taxon>malvids</taxon>
        <taxon>Sapindales</taxon>
        <taxon>Anacardiaceae</taxon>
        <taxon>Pistacia</taxon>
    </lineage>
</organism>
<name>A0ACC0YCZ3_9ROSI</name>
<proteinExistence type="predicted"/>
<gene>
    <name evidence="1" type="ORF">Pint_25369</name>
</gene>
<comment type="caution">
    <text evidence="1">The sequence shown here is derived from an EMBL/GenBank/DDBJ whole genome shotgun (WGS) entry which is preliminary data.</text>
</comment>
<sequence length="390" mass="42862">MVSVDEVRKAQRAEGTATIMAIGTTNPPNDYDQSSYPDTYFRMTNTEHLTEVKYKMQRMCDKTMIKKRHTYTTEEVMKENPNIKSYKAPSLDTRQDMAATLIPKLGKEAATKAIEEWGQPKSKITHLICCSTMGPFMPGYDYQIVQLLGLDLSINRVMLYQQGCNGGGTILRIAKDLAENNKGARVLIVCTEITLVGFHCPTETDVDVLVSHSLFADGSAALIVGADPILGVEKPIFELVSTAPTLVPNSPGAICGSIREHGLTIHIGKEVPDLISNHIEKRLIEVFHPFGITDWNSIFWVHIPGGPAILDQVEAKLGLKPEKLRATRHVLAEYGNMSSVTVLFVLDEVRKKSTEDGLKTTGDGLEWGVLFGFGPGLTIETLVLHSVNVA</sequence>